<accession>A0A7W1WNM0</accession>
<organism evidence="1 2">
    <name type="scientific">Paenactinomyces guangxiensis</name>
    <dbReference type="NCBI Taxonomy" id="1490290"/>
    <lineage>
        <taxon>Bacteria</taxon>
        <taxon>Bacillati</taxon>
        <taxon>Bacillota</taxon>
        <taxon>Bacilli</taxon>
        <taxon>Bacillales</taxon>
        <taxon>Thermoactinomycetaceae</taxon>
        <taxon>Paenactinomyces</taxon>
    </lineage>
</organism>
<comment type="caution">
    <text evidence="1">The sequence shown here is derived from an EMBL/GenBank/DDBJ whole genome shotgun (WGS) entry which is preliminary data.</text>
</comment>
<dbReference type="Proteomes" id="UP000535491">
    <property type="component" value="Unassembled WGS sequence"/>
</dbReference>
<name>A0A7W1WNM0_9BACL</name>
<proteinExistence type="predicted"/>
<keyword evidence="2" id="KW-1185">Reference proteome</keyword>
<protein>
    <submittedName>
        <fullName evidence="1">Uncharacterized protein</fullName>
    </submittedName>
</protein>
<dbReference type="RefSeq" id="WP_181750305.1">
    <property type="nucleotide sequence ID" value="NZ_JACEIQ010000001.1"/>
</dbReference>
<reference evidence="1 2" key="1">
    <citation type="submission" date="2020-07" db="EMBL/GenBank/DDBJ databases">
        <authorList>
            <person name="Feng H."/>
        </authorList>
    </citation>
    <scope>NUCLEOTIDE SEQUENCE [LARGE SCALE GENOMIC DNA]</scope>
    <source>
        <strain evidence="2">s-10</strain>
    </source>
</reference>
<dbReference type="AlphaFoldDB" id="A0A7W1WNM0"/>
<sequence>MKDFGNHPQFDVKAASNLDQNDYVENDVISSFCLFEYRPLKEIIQPISVTFVTPDGKDLSFSLLRGKVIRMGDVVFIMGKANAGLLRR</sequence>
<gene>
    <name evidence="1" type="ORF">H1191_02030</name>
</gene>
<evidence type="ECO:0000313" key="1">
    <source>
        <dbReference type="EMBL" id="MBA4493093.1"/>
    </source>
</evidence>
<evidence type="ECO:0000313" key="2">
    <source>
        <dbReference type="Proteomes" id="UP000535491"/>
    </source>
</evidence>
<dbReference type="EMBL" id="JACEIQ010000001">
    <property type="protein sequence ID" value="MBA4493093.1"/>
    <property type="molecule type" value="Genomic_DNA"/>
</dbReference>